<dbReference type="InterPro" id="IPR016084">
    <property type="entry name" value="Haem_Oase-like_multi-hlx"/>
</dbReference>
<name>A0A1S2VIR9_9BACT</name>
<sequence>MDLLALLNQKMQPLYDQVKTLLFRNRVDADVLTLNQYQQLLYVNLAYHRALEAALAQQASYLPNYDRLRHCKTPYLVADLLATGAPLPLAYPTYFAHWNAWQLLGAAYVGEEIAFDGQTITRDLQRSPVLPAMARISRFFNGPKNENWAIACQDKHAKGHEADITEGAVRALGIYERLAGENTLPSLAA</sequence>
<comment type="caution">
    <text evidence="1">The sequence shown here is derived from an EMBL/GenBank/DDBJ whole genome shotgun (WGS) entry which is preliminary data.</text>
</comment>
<dbReference type="OrthoDB" id="114943at2"/>
<organism evidence="1 2">
    <name type="scientific">Arsenicibacter rosenii</name>
    <dbReference type="NCBI Taxonomy" id="1750698"/>
    <lineage>
        <taxon>Bacteria</taxon>
        <taxon>Pseudomonadati</taxon>
        <taxon>Bacteroidota</taxon>
        <taxon>Cytophagia</taxon>
        <taxon>Cytophagales</taxon>
        <taxon>Spirosomataceae</taxon>
        <taxon>Arsenicibacter</taxon>
    </lineage>
</organism>
<dbReference type="Gene3D" id="1.20.910.10">
    <property type="entry name" value="Heme oxygenase-like"/>
    <property type="match status" value="1"/>
</dbReference>
<dbReference type="Proteomes" id="UP000181790">
    <property type="component" value="Unassembled WGS sequence"/>
</dbReference>
<evidence type="ECO:0000313" key="1">
    <source>
        <dbReference type="EMBL" id="OIN58603.1"/>
    </source>
</evidence>
<proteinExistence type="predicted"/>
<dbReference type="AlphaFoldDB" id="A0A1S2VIR9"/>
<evidence type="ECO:0000313" key="2">
    <source>
        <dbReference type="Proteomes" id="UP000181790"/>
    </source>
</evidence>
<keyword evidence="2" id="KW-1185">Reference proteome</keyword>
<dbReference type="SUPFAM" id="SSF48613">
    <property type="entry name" value="Heme oxygenase-like"/>
    <property type="match status" value="1"/>
</dbReference>
<dbReference type="EMBL" id="MORL01000006">
    <property type="protein sequence ID" value="OIN58603.1"/>
    <property type="molecule type" value="Genomic_DNA"/>
</dbReference>
<reference evidence="1 2" key="1">
    <citation type="submission" date="2016-10" db="EMBL/GenBank/DDBJ databases">
        <title>Arsenicibacter rosenii gen. nov., sp. nov., an efficient arsenic-methylating bacterium isolated from an arsenic-contaminated paddy soil.</title>
        <authorList>
            <person name="Huang K."/>
        </authorList>
    </citation>
    <scope>NUCLEOTIDE SEQUENCE [LARGE SCALE GENOMIC DNA]</scope>
    <source>
        <strain evidence="1 2">SM-1</strain>
    </source>
</reference>
<accession>A0A1S2VIR9</accession>
<protein>
    <recommendedName>
        <fullName evidence="3">Heme oxygenase</fullName>
    </recommendedName>
</protein>
<gene>
    <name evidence="1" type="ORF">BLX24_13615</name>
</gene>
<evidence type="ECO:0008006" key="3">
    <source>
        <dbReference type="Google" id="ProtNLM"/>
    </source>
</evidence>
<dbReference type="RefSeq" id="WP_071503710.1">
    <property type="nucleotide sequence ID" value="NZ_MORL01000006.1"/>
</dbReference>